<dbReference type="SUPFAM" id="SSF51011">
    <property type="entry name" value="Glycosyl hydrolase domain"/>
    <property type="match status" value="1"/>
</dbReference>
<keyword evidence="4" id="KW-0326">Glycosidase</keyword>
<dbReference type="SUPFAM" id="SSF51445">
    <property type="entry name" value="(Trans)glycosidases"/>
    <property type="match status" value="1"/>
</dbReference>
<dbReference type="CDD" id="cd14752">
    <property type="entry name" value="GH31_N"/>
    <property type="match status" value="1"/>
</dbReference>
<feature type="compositionally biased region" description="Low complexity" evidence="5">
    <location>
        <begin position="97"/>
        <end position="113"/>
    </location>
</feature>
<dbReference type="InterPro" id="IPR048395">
    <property type="entry name" value="Glyco_hydro_31_C"/>
</dbReference>
<feature type="region of interest" description="Disordered" evidence="5">
    <location>
        <begin position="402"/>
        <end position="427"/>
    </location>
</feature>
<dbReference type="EMBL" id="JAKWFO010000011">
    <property type="protein sequence ID" value="KAI9633327.1"/>
    <property type="molecule type" value="Genomic_DNA"/>
</dbReference>
<keyword evidence="2" id="KW-0325">Glycoprotein</keyword>
<dbReference type="Gene3D" id="3.20.20.80">
    <property type="entry name" value="Glycosidases"/>
    <property type="match status" value="1"/>
</dbReference>
<feature type="domain" description="Glycoside hydrolase family 31 N-terminal" evidence="8">
    <location>
        <begin position="126"/>
        <end position="226"/>
    </location>
</feature>
<dbReference type="Pfam" id="PF01055">
    <property type="entry name" value="Glyco_hydro_31_2nd"/>
    <property type="match status" value="1"/>
</dbReference>
<dbReference type="InterPro" id="IPR025887">
    <property type="entry name" value="Glyco_hydro_31_N_dom"/>
</dbReference>
<organism evidence="10 11">
    <name type="scientific">Dioszegia hungarica</name>
    <dbReference type="NCBI Taxonomy" id="4972"/>
    <lineage>
        <taxon>Eukaryota</taxon>
        <taxon>Fungi</taxon>
        <taxon>Dikarya</taxon>
        <taxon>Basidiomycota</taxon>
        <taxon>Agaricomycotina</taxon>
        <taxon>Tremellomycetes</taxon>
        <taxon>Tremellales</taxon>
        <taxon>Bulleribasidiaceae</taxon>
        <taxon>Dioszegia</taxon>
    </lineage>
</organism>
<feature type="compositionally biased region" description="Basic and acidic residues" evidence="5">
    <location>
        <begin position="402"/>
        <end position="417"/>
    </location>
</feature>
<feature type="region of interest" description="Disordered" evidence="5">
    <location>
        <begin position="95"/>
        <end position="115"/>
    </location>
</feature>
<proteinExistence type="inferred from homology"/>
<dbReference type="GO" id="GO:0005975">
    <property type="term" value="P:carbohydrate metabolic process"/>
    <property type="evidence" value="ECO:0007669"/>
    <property type="project" value="InterPro"/>
</dbReference>
<evidence type="ECO:0000256" key="2">
    <source>
        <dbReference type="ARBA" id="ARBA00023180"/>
    </source>
</evidence>
<keyword evidence="4 10" id="KW-0378">Hydrolase</keyword>
<evidence type="ECO:0000256" key="6">
    <source>
        <dbReference type="SAM" id="SignalP"/>
    </source>
</evidence>
<dbReference type="Gene3D" id="2.60.40.1760">
    <property type="entry name" value="glycosyl hydrolase (family 31)"/>
    <property type="match status" value="1"/>
</dbReference>
<dbReference type="Pfam" id="PF13802">
    <property type="entry name" value="Gal_mutarotas_2"/>
    <property type="match status" value="1"/>
</dbReference>
<dbReference type="CDD" id="cd06602">
    <property type="entry name" value="GH31_MGAM_SI_GAA"/>
    <property type="match status" value="1"/>
</dbReference>
<keyword evidence="6" id="KW-0732">Signal</keyword>
<dbReference type="PANTHER" id="PTHR22762:SF133">
    <property type="entry name" value="P-TYPE DOMAIN-CONTAINING PROTEIN"/>
    <property type="match status" value="1"/>
</dbReference>
<evidence type="ECO:0000256" key="1">
    <source>
        <dbReference type="ARBA" id="ARBA00007806"/>
    </source>
</evidence>
<evidence type="ECO:0000313" key="10">
    <source>
        <dbReference type="EMBL" id="KAI9633327.1"/>
    </source>
</evidence>
<feature type="domain" description="Glycoside hydrolase family 31 TIM barrel" evidence="7">
    <location>
        <begin position="269"/>
        <end position="599"/>
    </location>
</feature>
<dbReference type="GO" id="GO:0004553">
    <property type="term" value="F:hydrolase activity, hydrolyzing O-glycosyl compounds"/>
    <property type="evidence" value="ECO:0007669"/>
    <property type="project" value="InterPro"/>
</dbReference>
<feature type="region of interest" description="Disordered" evidence="5">
    <location>
        <begin position="170"/>
        <end position="194"/>
    </location>
</feature>
<feature type="domain" description="Glycosyl hydrolase family 31 C-terminal" evidence="9">
    <location>
        <begin position="608"/>
        <end position="696"/>
    </location>
</feature>
<gene>
    <name evidence="10" type="ORF">MKK02DRAFT_39307</name>
</gene>
<evidence type="ECO:0000256" key="5">
    <source>
        <dbReference type="SAM" id="MobiDB-lite"/>
    </source>
</evidence>
<accession>A0AA38LQI5</accession>
<dbReference type="Pfam" id="PF21365">
    <property type="entry name" value="Glyco_hydro_31_3rd"/>
    <property type="match status" value="1"/>
</dbReference>
<dbReference type="Proteomes" id="UP001164286">
    <property type="component" value="Unassembled WGS sequence"/>
</dbReference>
<dbReference type="InterPro" id="IPR000322">
    <property type="entry name" value="Glyco_hydro_31_TIM"/>
</dbReference>
<comment type="caution">
    <text evidence="10">The sequence shown here is derived from an EMBL/GenBank/DDBJ whole genome shotgun (WGS) entry which is preliminary data.</text>
</comment>
<name>A0AA38LQI5_9TREE</name>
<dbReference type="PANTHER" id="PTHR22762">
    <property type="entry name" value="ALPHA-GLUCOSIDASE"/>
    <property type="match status" value="1"/>
</dbReference>
<dbReference type="GeneID" id="77729737"/>
<dbReference type="Gene3D" id="2.60.40.1180">
    <property type="entry name" value="Golgi alpha-mannosidase II"/>
    <property type="match status" value="2"/>
</dbReference>
<dbReference type="RefSeq" id="XP_052943104.1">
    <property type="nucleotide sequence ID" value="XM_053090532.1"/>
</dbReference>
<evidence type="ECO:0000259" key="7">
    <source>
        <dbReference type="Pfam" id="PF01055"/>
    </source>
</evidence>
<dbReference type="InterPro" id="IPR017853">
    <property type="entry name" value="GH"/>
</dbReference>
<reference evidence="10" key="1">
    <citation type="journal article" date="2022" name="G3 (Bethesda)">
        <title>High quality genome of the basidiomycete yeast Dioszegia hungarica PDD-24b-2 isolated from cloud water.</title>
        <authorList>
            <person name="Jarrige D."/>
            <person name="Haridas S."/>
            <person name="Bleykasten-Grosshans C."/>
            <person name="Joly M."/>
            <person name="Nadalig T."/>
            <person name="Sancelme M."/>
            <person name="Vuilleumier S."/>
            <person name="Grigoriev I.V."/>
            <person name="Amato P."/>
            <person name="Bringel F."/>
        </authorList>
    </citation>
    <scope>NUCLEOTIDE SEQUENCE</scope>
    <source>
        <strain evidence="10">PDD-24b-2</strain>
    </source>
</reference>
<evidence type="ECO:0000259" key="9">
    <source>
        <dbReference type="Pfam" id="PF21365"/>
    </source>
</evidence>
<evidence type="ECO:0000259" key="8">
    <source>
        <dbReference type="Pfam" id="PF13802"/>
    </source>
</evidence>
<dbReference type="SUPFAM" id="SSF74650">
    <property type="entry name" value="Galactose mutarotase-like"/>
    <property type="match status" value="1"/>
</dbReference>
<evidence type="ECO:0000256" key="3">
    <source>
        <dbReference type="ARBA" id="ARBA00041343"/>
    </source>
</evidence>
<feature type="chain" id="PRO_5041358451" description="Maltase" evidence="6">
    <location>
        <begin position="19"/>
        <end position="802"/>
    </location>
</feature>
<feature type="signal peptide" evidence="6">
    <location>
        <begin position="1"/>
        <end position="18"/>
    </location>
</feature>
<dbReference type="InterPro" id="IPR013780">
    <property type="entry name" value="Glyco_hydro_b"/>
</dbReference>
<dbReference type="AlphaFoldDB" id="A0AA38LQI5"/>
<comment type="similarity">
    <text evidence="1 4">Belongs to the glycosyl hydrolase 31 family.</text>
</comment>
<keyword evidence="11" id="KW-1185">Reference proteome</keyword>
<dbReference type="GO" id="GO:0030246">
    <property type="term" value="F:carbohydrate binding"/>
    <property type="evidence" value="ECO:0007669"/>
    <property type="project" value="InterPro"/>
</dbReference>
<protein>
    <recommendedName>
        <fullName evidence="3">Maltase</fullName>
    </recommendedName>
</protein>
<evidence type="ECO:0000313" key="11">
    <source>
        <dbReference type="Proteomes" id="UP001164286"/>
    </source>
</evidence>
<sequence length="802" mass="89210">MRLASTLLSALAASPALGHAVNKARARGADLSKAPGYKLEKVATTSSGLTGSLTLTGRALNAYGADIKQLDLLVEYQSPNRLHVHISDTAKKQFQIPSSTFPRPPTSTAAPSDSDLEFHSTDSAFSFWITRRSTSEVIFDTRNHPFVFSDQLLELTTSIPDKNDIYGPGEIVSSSGFRRNPTKDKTTMWNRDAASPTDENMYGSHPFYISSSPGGSFGVFLLNSHGMDMVTQDRTMKYNVLGGTFDFYFLSGPTPMDVIRQYSEVVGKPARMPFWAFGFHMCRWGGDWKTPEGVKGVIQKMKDAGVPFETVWSDLDYMDGLRNFEAKPEWRGDKYKGLVDQIHKNKQHYIPIVDPAIGFKGQNDKYQPQVLWPDWAANGTQQWWKESFDHYRETAKYDGIWLDKNEPANPQKGRDRPGGNINQKLNSPRYTIHHGTQLFWDGTISPSAKLADGFNHYHEHNIWGFEQNLATHKVLLEQTPGVRPFIITRSTSAGIGRVSGHWLGDNFSSWTSMKQSIQGVLQFQMFQIPMVGADAGGFLWDCTEELANRWMQLAAFTPFFRNHNAAGTKDQEPYRWKSVAEATKKALTARYQLLPYWETLFAQASKDGTPPVRPLVFEFPEPQYAGVEEQFLVGPNLLITPVLKEGGKSVKGFFPKDGGAWRDWFTHKALKVDDENQADIPTPLGNINVHIRPGSIFLIHSTPAYSLTDTRTSEYGIIISLNDVWAAKGTAILDDGLSTEGPETIVTFEVVAASKTLTIKSTGDYAGAPMMTEVTVLGAGEGDEEKVITGKLDLSRGGSVVW</sequence>
<dbReference type="InterPro" id="IPR011013">
    <property type="entry name" value="Gal_mutarotase_sf_dom"/>
</dbReference>
<evidence type="ECO:0000256" key="4">
    <source>
        <dbReference type="RuleBase" id="RU361185"/>
    </source>
</evidence>